<comment type="caution">
    <text evidence="2">The sequence shown here is derived from an EMBL/GenBank/DDBJ whole genome shotgun (WGS) entry which is preliminary data.</text>
</comment>
<dbReference type="EMBL" id="BAAATD010000012">
    <property type="protein sequence ID" value="GAA2624666.1"/>
    <property type="molecule type" value="Genomic_DNA"/>
</dbReference>
<dbReference type="CDD" id="cd16387">
    <property type="entry name" value="ParB_N_Srx"/>
    <property type="match status" value="1"/>
</dbReference>
<protein>
    <submittedName>
        <fullName evidence="2">ParB N-terminal domain-containing protein</fullName>
    </submittedName>
</protein>
<accession>A0ABP6CUK0</accession>
<proteinExistence type="predicted"/>
<dbReference type="SUPFAM" id="SSF110849">
    <property type="entry name" value="ParB/Sulfiredoxin"/>
    <property type="match status" value="1"/>
</dbReference>
<name>A0ABP6CUK0_9ACTN</name>
<dbReference type="InterPro" id="IPR036086">
    <property type="entry name" value="ParB/Sulfiredoxin_sf"/>
</dbReference>
<dbReference type="Proteomes" id="UP001501509">
    <property type="component" value="Unassembled WGS sequence"/>
</dbReference>
<organism evidence="2 3">
    <name type="scientific">Actinomadura fulvescens</name>
    <dbReference type="NCBI Taxonomy" id="46160"/>
    <lineage>
        <taxon>Bacteria</taxon>
        <taxon>Bacillati</taxon>
        <taxon>Actinomycetota</taxon>
        <taxon>Actinomycetes</taxon>
        <taxon>Streptosporangiales</taxon>
        <taxon>Thermomonosporaceae</taxon>
        <taxon>Actinomadura</taxon>
    </lineage>
</organism>
<evidence type="ECO:0000313" key="2">
    <source>
        <dbReference type="EMBL" id="GAA2624666.1"/>
    </source>
</evidence>
<feature type="region of interest" description="Disordered" evidence="1">
    <location>
        <begin position="173"/>
        <end position="199"/>
    </location>
</feature>
<sequence length="301" mass="32575">MRMLAEAGGALPPIVVHLPSRRVIDGMHRLRAAVLRGEKDIDVRFFHGTEADVFLLSVAANIDHGLPLSQRDRLAAAERIFAIHPEWSDRMVAIVVGMSNKKVGRLRRQVAGDLPQPAVRIGRDGRARPVDGAAGRERAAKLIASEPDASLRRIAREAGISPATAADVRARVRRGEDPVLPRPAAKATAGGPASDESDEVADVVPMGPSTTMLSELLTGFERLRRDPSLRFTDAGRALLRMFEACLAVVRHEETIKRGLPPHCLSSMAELSHAYAAILKSFAADLQRLESRNSAEGCESFG</sequence>
<reference evidence="3" key="1">
    <citation type="journal article" date="2019" name="Int. J. Syst. Evol. Microbiol.">
        <title>The Global Catalogue of Microorganisms (GCM) 10K type strain sequencing project: providing services to taxonomists for standard genome sequencing and annotation.</title>
        <authorList>
            <consortium name="The Broad Institute Genomics Platform"/>
            <consortium name="The Broad Institute Genome Sequencing Center for Infectious Disease"/>
            <person name="Wu L."/>
            <person name="Ma J."/>
        </authorList>
    </citation>
    <scope>NUCLEOTIDE SEQUENCE [LARGE SCALE GENOMIC DNA]</scope>
    <source>
        <strain evidence="3">JCM 6833</strain>
    </source>
</reference>
<keyword evidence="3" id="KW-1185">Reference proteome</keyword>
<evidence type="ECO:0000313" key="3">
    <source>
        <dbReference type="Proteomes" id="UP001501509"/>
    </source>
</evidence>
<evidence type="ECO:0000256" key="1">
    <source>
        <dbReference type="SAM" id="MobiDB-lite"/>
    </source>
</evidence>
<gene>
    <name evidence="2" type="ORF">GCM10010411_71450</name>
</gene>